<keyword evidence="1 2" id="KW-0238">DNA-binding</keyword>
<dbReference type="GO" id="GO:0000976">
    <property type="term" value="F:transcription cis-regulatory region binding"/>
    <property type="evidence" value="ECO:0007669"/>
    <property type="project" value="TreeGrafter"/>
</dbReference>
<dbReference type="PRINTS" id="PR00455">
    <property type="entry name" value="HTHTETR"/>
</dbReference>
<dbReference type="SUPFAM" id="SSF46689">
    <property type="entry name" value="Homeodomain-like"/>
    <property type="match status" value="1"/>
</dbReference>
<evidence type="ECO:0000313" key="4">
    <source>
        <dbReference type="EMBL" id="MBS2963624.1"/>
    </source>
</evidence>
<reference evidence="4" key="1">
    <citation type="submission" date="2021-04" db="EMBL/GenBank/DDBJ databases">
        <title>Genome based classification of Actinospica acidithermotolerans sp. nov., an actinobacterium isolated from an Indonesian hot spring.</title>
        <authorList>
            <person name="Kusuma A.B."/>
            <person name="Putra K.E."/>
            <person name="Nafisah S."/>
            <person name="Loh J."/>
            <person name="Nouioui I."/>
            <person name="Goodfellow M."/>
        </authorList>
    </citation>
    <scope>NUCLEOTIDE SEQUENCE</scope>
    <source>
        <strain evidence="4">DSM 45618</strain>
    </source>
</reference>
<evidence type="ECO:0000313" key="5">
    <source>
        <dbReference type="Proteomes" id="UP000677913"/>
    </source>
</evidence>
<accession>A0A8J8BEC2</accession>
<evidence type="ECO:0000256" key="2">
    <source>
        <dbReference type="PROSITE-ProRule" id="PRU00335"/>
    </source>
</evidence>
<dbReference type="AlphaFoldDB" id="A0A8J8BEC2"/>
<dbReference type="InterPro" id="IPR009057">
    <property type="entry name" value="Homeodomain-like_sf"/>
</dbReference>
<feature type="domain" description="HTH tetR-type" evidence="3">
    <location>
        <begin position="24"/>
        <end position="84"/>
    </location>
</feature>
<dbReference type="InterPro" id="IPR001647">
    <property type="entry name" value="HTH_TetR"/>
</dbReference>
<evidence type="ECO:0000259" key="3">
    <source>
        <dbReference type="PROSITE" id="PS50977"/>
    </source>
</evidence>
<dbReference type="PANTHER" id="PTHR30055:SF237">
    <property type="entry name" value="TRANSCRIPTIONAL REPRESSOR MCE3R"/>
    <property type="match status" value="1"/>
</dbReference>
<organism evidence="4 5">
    <name type="scientific">Actinocrinis puniceicyclus</name>
    <dbReference type="NCBI Taxonomy" id="977794"/>
    <lineage>
        <taxon>Bacteria</taxon>
        <taxon>Bacillati</taxon>
        <taxon>Actinomycetota</taxon>
        <taxon>Actinomycetes</taxon>
        <taxon>Catenulisporales</taxon>
        <taxon>Actinospicaceae</taxon>
        <taxon>Actinocrinis</taxon>
    </lineage>
</organism>
<proteinExistence type="predicted"/>
<dbReference type="EMBL" id="JAGSXH010000030">
    <property type="protein sequence ID" value="MBS2963624.1"/>
    <property type="molecule type" value="Genomic_DNA"/>
</dbReference>
<dbReference type="InterPro" id="IPR050109">
    <property type="entry name" value="HTH-type_TetR-like_transc_reg"/>
</dbReference>
<dbReference type="Pfam" id="PF00440">
    <property type="entry name" value="TetR_N"/>
    <property type="match status" value="1"/>
</dbReference>
<feature type="DNA-binding region" description="H-T-H motif" evidence="2">
    <location>
        <begin position="47"/>
        <end position="66"/>
    </location>
</feature>
<name>A0A8J8BEC2_9ACTN</name>
<comment type="caution">
    <text evidence="4">The sequence shown here is derived from an EMBL/GenBank/DDBJ whole genome shotgun (WGS) entry which is preliminary data.</text>
</comment>
<protein>
    <submittedName>
        <fullName evidence="4">TetR/AcrR family transcriptional regulator</fullName>
    </submittedName>
</protein>
<sequence>MRDSILAPDPAPRAGRIRPRERKTLTRTDWIGAALDALARDGLRAVAVEPLAERLGATKGSFYWHFRDRKALLEAAVAHWERTSTDELIARLEGIADPRQRHDAAIAAMAGSEQDAQIFMVLLWNADHPVIGPAVNRILSKRMTFSLRVRVQCGEDEKQARTSMMYAYSVLLGLQLLRRVTPRLVPEGDTPQGLRDYVAALIRQAAGIELSAAL</sequence>
<dbReference type="PANTHER" id="PTHR30055">
    <property type="entry name" value="HTH-TYPE TRANSCRIPTIONAL REGULATOR RUTR"/>
    <property type="match status" value="1"/>
</dbReference>
<gene>
    <name evidence="4" type="ORF">KGA66_11235</name>
</gene>
<dbReference type="Gene3D" id="1.10.357.10">
    <property type="entry name" value="Tetracycline Repressor, domain 2"/>
    <property type="match status" value="1"/>
</dbReference>
<evidence type="ECO:0000256" key="1">
    <source>
        <dbReference type="ARBA" id="ARBA00023125"/>
    </source>
</evidence>
<dbReference type="Proteomes" id="UP000677913">
    <property type="component" value="Unassembled WGS sequence"/>
</dbReference>
<dbReference type="GO" id="GO:0003700">
    <property type="term" value="F:DNA-binding transcription factor activity"/>
    <property type="evidence" value="ECO:0007669"/>
    <property type="project" value="TreeGrafter"/>
</dbReference>
<keyword evidence="5" id="KW-1185">Reference proteome</keyword>
<dbReference type="RefSeq" id="WP_211467480.1">
    <property type="nucleotide sequence ID" value="NZ_JAGSXH010000030.1"/>
</dbReference>
<dbReference type="PROSITE" id="PS50977">
    <property type="entry name" value="HTH_TETR_2"/>
    <property type="match status" value="1"/>
</dbReference>